<sequence length="37" mass="4105">MYSEPIGAGNWPLPSFELVGLSCWIVLMKNKAVVLIQ</sequence>
<protein>
    <submittedName>
        <fullName evidence="1">Uncharacterized protein</fullName>
    </submittedName>
</protein>
<keyword evidence="2" id="KW-1185">Reference proteome</keyword>
<name>A0ABN6D144_9BURK</name>
<reference evidence="1 2" key="1">
    <citation type="journal article" date="2021" name="Microbiol. Spectr.">
        <title>A Single Bacterium Capable of Oxidation and Reduction of Iron at Circumneutral pH.</title>
        <authorList>
            <person name="Kato S."/>
            <person name="Ohkuma M."/>
        </authorList>
    </citation>
    <scope>NUCLEOTIDE SEQUENCE [LARGE SCALE GENOMIC DNA]</scope>
    <source>
        <strain evidence="1 2">MIZ03</strain>
    </source>
</reference>
<dbReference type="Proteomes" id="UP000824366">
    <property type="component" value="Chromosome"/>
</dbReference>
<accession>A0ABN6D144</accession>
<evidence type="ECO:0000313" key="1">
    <source>
        <dbReference type="EMBL" id="BCO25680.1"/>
    </source>
</evidence>
<evidence type="ECO:0000313" key="2">
    <source>
        <dbReference type="Proteomes" id="UP000824366"/>
    </source>
</evidence>
<proteinExistence type="predicted"/>
<organism evidence="1 2">
    <name type="scientific">Rhodoferax lithotrophicus</name>
    <dbReference type="NCBI Taxonomy" id="2798804"/>
    <lineage>
        <taxon>Bacteria</taxon>
        <taxon>Pseudomonadati</taxon>
        <taxon>Pseudomonadota</taxon>
        <taxon>Betaproteobacteria</taxon>
        <taxon>Burkholderiales</taxon>
        <taxon>Comamonadaceae</taxon>
        <taxon>Rhodoferax</taxon>
    </lineage>
</organism>
<gene>
    <name evidence="1" type="ORF">MIZ03_0559</name>
</gene>
<dbReference type="EMBL" id="AP024238">
    <property type="protein sequence ID" value="BCO25680.1"/>
    <property type="molecule type" value="Genomic_DNA"/>
</dbReference>